<evidence type="ECO:0000313" key="1">
    <source>
        <dbReference type="EMBL" id="NJP37752.1"/>
    </source>
</evidence>
<keyword evidence="2" id="KW-1185">Reference proteome</keyword>
<gene>
    <name evidence="1" type="ORF">HCN83_09160</name>
</gene>
<dbReference type="Gene3D" id="1.10.530.10">
    <property type="match status" value="1"/>
</dbReference>
<dbReference type="AlphaFoldDB" id="A0A969PP18"/>
<dbReference type="InterPro" id="IPR023346">
    <property type="entry name" value="Lysozyme-like_dom_sf"/>
</dbReference>
<comment type="caution">
    <text evidence="1">The sequence shown here is derived from an EMBL/GenBank/DDBJ whole genome shotgun (WGS) entry which is preliminary data.</text>
</comment>
<dbReference type="SUPFAM" id="SSF53955">
    <property type="entry name" value="Lysozyme-like"/>
    <property type="match status" value="1"/>
</dbReference>
<accession>A0A969PP18</accession>
<sequence>MIKTSAAVAFSLSAAAIFFVLLFAVSLDERNGEEEAEPEEQRTIYIAAEEVPEEYLEAYQEAADAYSIPWELLAAIHRVETIFSTMDPLVSPVGAEGHFQFMPCTWTGWGHPSCEGLGEGDIPEEEKTDPEVIEAYGGYGQDAAGNGEADPFDLHDAMHSAAYYLARNGADEGNYEQAVYQYNRAEWYVDDVLSYKEAYEQGYRLFNLEDREAEYAGGSDRVS</sequence>
<dbReference type="CDD" id="cd13399">
    <property type="entry name" value="Slt35-like"/>
    <property type="match status" value="1"/>
</dbReference>
<name>A0A969PP18_9BACI</name>
<protein>
    <submittedName>
        <fullName evidence="1">Lytic transglycosylase domain-containing protein</fullName>
    </submittedName>
</protein>
<evidence type="ECO:0000313" key="2">
    <source>
        <dbReference type="Proteomes" id="UP000752012"/>
    </source>
</evidence>
<reference evidence="1 2" key="1">
    <citation type="submission" date="2020-03" db="EMBL/GenBank/DDBJ databases">
        <title>Assessment of the enzymatic potential of alkaline-tolerant lipase obtained from Bacillus luteus H11 (technogenic soil) for the bioremediation of saline soils contaminated with petroleum substances.</title>
        <authorList>
            <person name="Kalwasinska A."/>
        </authorList>
    </citation>
    <scope>NUCLEOTIDE SEQUENCE [LARGE SCALE GENOMIC DNA]</scope>
    <source>
        <strain evidence="1 2">H11</strain>
    </source>
</reference>
<dbReference type="Proteomes" id="UP000752012">
    <property type="component" value="Unassembled WGS sequence"/>
</dbReference>
<organism evidence="1 2">
    <name type="scientific">Alkalicoccus luteus</name>
    <dbReference type="NCBI Taxonomy" id="1237094"/>
    <lineage>
        <taxon>Bacteria</taxon>
        <taxon>Bacillati</taxon>
        <taxon>Bacillota</taxon>
        <taxon>Bacilli</taxon>
        <taxon>Bacillales</taxon>
        <taxon>Bacillaceae</taxon>
        <taxon>Alkalicoccus</taxon>
    </lineage>
</organism>
<proteinExistence type="predicted"/>
<dbReference type="EMBL" id="JAATHJ010000011">
    <property type="protein sequence ID" value="NJP37752.1"/>
    <property type="molecule type" value="Genomic_DNA"/>
</dbReference>